<sequence>MSKTNHGTTYVVVGDDKHELRLTLKAVKGIEARFGGLAPALHEVQKLSLGATAAVIAIGSGMSTKPKDIEALEEQIFDAGLGNVAPEVLPYLLSALNPAGKSDEEVEKEAAAGNE</sequence>
<proteinExistence type="predicted"/>
<reference evidence="1" key="1">
    <citation type="submission" date="2017-06" db="EMBL/GenBank/DDBJ databases">
        <title>Novel phages from South African skin metaviromes.</title>
        <authorList>
            <person name="van Zyl L.J."/>
            <person name="Abrahams Y."/>
            <person name="Stander E.A."/>
            <person name="Kirby B.M."/>
            <person name="Clavaud C."/>
            <person name="Farcet C."/>
            <person name="Breton L."/>
            <person name="Trindade M.I."/>
        </authorList>
    </citation>
    <scope>NUCLEOTIDE SEQUENCE</scope>
</reference>
<gene>
    <name evidence="1" type="ORF">9F2_12</name>
</gene>
<dbReference type="EMBL" id="MF417927">
    <property type="protein sequence ID" value="ASN71518.1"/>
    <property type="molecule type" value="Genomic_DNA"/>
</dbReference>
<evidence type="ECO:0000313" key="1">
    <source>
        <dbReference type="EMBL" id="ASN71518.1"/>
    </source>
</evidence>
<organism evidence="1">
    <name type="scientific">uncultured Caudovirales phage</name>
    <dbReference type="NCBI Taxonomy" id="2100421"/>
    <lineage>
        <taxon>Viruses</taxon>
        <taxon>Duplodnaviria</taxon>
        <taxon>Heunggongvirae</taxon>
        <taxon>Uroviricota</taxon>
        <taxon>Caudoviricetes</taxon>
        <taxon>Peduoviridae</taxon>
        <taxon>Maltschvirus</taxon>
        <taxon>Maltschvirus maltsch</taxon>
    </lineage>
</organism>
<name>A0A2H4JFP4_9CAUD</name>
<accession>A0A2H4JFP4</accession>
<protein>
    <submittedName>
        <fullName evidence="1">Uncharacterized protein</fullName>
    </submittedName>
</protein>